<keyword evidence="3" id="KW-1185">Reference proteome</keyword>
<accession>A0A0C1Y752</accession>
<dbReference type="EMBL" id="JWJG01000028">
    <property type="protein sequence ID" value="KIF82748.1"/>
    <property type="molecule type" value="Genomic_DNA"/>
</dbReference>
<evidence type="ECO:0000313" key="3">
    <source>
        <dbReference type="Proteomes" id="UP000031572"/>
    </source>
</evidence>
<evidence type="ECO:0000313" key="1">
    <source>
        <dbReference type="EMBL" id="KIF82748.1"/>
    </source>
</evidence>
<proteinExistence type="predicted"/>
<dbReference type="AlphaFoldDB" id="A0A0C1Y752"/>
<reference evidence="1 3" key="1">
    <citation type="submission" date="2014-12" db="EMBL/GenBank/DDBJ databases">
        <title>Denitrispirillum autotrophicum gen. nov., sp. nov., Denitrifying, Facultatively Autotrophic Bacteria Isolated from Rice Paddy Soil.</title>
        <authorList>
            <person name="Ishii S."/>
            <person name="Ashida N."/>
            <person name="Ohno H."/>
            <person name="Otsuka S."/>
            <person name="Yokota A."/>
            <person name="Senoo K."/>
        </authorList>
    </citation>
    <scope>NUCLEOTIDE SEQUENCE [LARGE SCALE GENOMIC DNA]</scope>
    <source>
        <strain evidence="1 3">TSA66</strain>
    </source>
</reference>
<sequence>MSTGIGGEHAYLAILDTSGGAPIPVLHDGRASALLQKTDFVRHEHAVFIAQCLGNVIDQIITRPGAIPPCPVQQMLHPVG</sequence>
<dbReference type="EMBL" id="JWJG01000002">
    <property type="protein sequence ID" value="KIF84198.1"/>
    <property type="molecule type" value="Genomic_DNA"/>
</dbReference>
<comment type="caution">
    <text evidence="1">The sequence shown here is derived from an EMBL/GenBank/DDBJ whole genome shotgun (WGS) entry which is preliminary data.</text>
</comment>
<dbReference type="STRING" id="709839.TSA66_00305"/>
<gene>
    <name evidence="2" type="ORF">TSA66_00305</name>
    <name evidence="1" type="ORF">TSA66_21035</name>
</gene>
<evidence type="ECO:0000313" key="2">
    <source>
        <dbReference type="EMBL" id="KIF84198.1"/>
    </source>
</evidence>
<dbReference type="Proteomes" id="UP000031572">
    <property type="component" value="Unassembled WGS sequence"/>
</dbReference>
<name>A0A0C1Y752_9BURK</name>
<organism evidence="1 3">
    <name type="scientific">Noviherbaspirillum autotrophicum</name>
    <dbReference type="NCBI Taxonomy" id="709839"/>
    <lineage>
        <taxon>Bacteria</taxon>
        <taxon>Pseudomonadati</taxon>
        <taxon>Pseudomonadota</taxon>
        <taxon>Betaproteobacteria</taxon>
        <taxon>Burkholderiales</taxon>
        <taxon>Oxalobacteraceae</taxon>
        <taxon>Noviherbaspirillum</taxon>
    </lineage>
</organism>
<protein>
    <submittedName>
        <fullName evidence="1">Uncharacterized protein</fullName>
    </submittedName>
</protein>